<evidence type="ECO:0000259" key="1">
    <source>
        <dbReference type="Pfam" id="PF00583"/>
    </source>
</evidence>
<proteinExistence type="predicted"/>
<organism evidence="2 3">
    <name type="scientific">Rhizodiscina lignyota</name>
    <dbReference type="NCBI Taxonomy" id="1504668"/>
    <lineage>
        <taxon>Eukaryota</taxon>
        <taxon>Fungi</taxon>
        <taxon>Dikarya</taxon>
        <taxon>Ascomycota</taxon>
        <taxon>Pezizomycotina</taxon>
        <taxon>Dothideomycetes</taxon>
        <taxon>Pleosporomycetidae</taxon>
        <taxon>Aulographales</taxon>
        <taxon>Rhizodiscinaceae</taxon>
        <taxon>Rhizodiscina</taxon>
    </lineage>
</organism>
<accession>A0A9P4I4I0</accession>
<dbReference type="PANTHER" id="PTHR42791">
    <property type="entry name" value="GNAT FAMILY ACETYLTRANSFERASE"/>
    <property type="match status" value="1"/>
</dbReference>
<reference evidence="2" key="1">
    <citation type="journal article" date="2020" name="Stud. Mycol.">
        <title>101 Dothideomycetes genomes: a test case for predicting lifestyles and emergence of pathogens.</title>
        <authorList>
            <person name="Haridas S."/>
            <person name="Albert R."/>
            <person name="Binder M."/>
            <person name="Bloem J."/>
            <person name="Labutti K."/>
            <person name="Salamov A."/>
            <person name="Andreopoulos B."/>
            <person name="Baker S."/>
            <person name="Barry K."/>
            <person name="Bills G."/>
            <person name="Bluhm B."/>
            <person name="Cannon C."/>
            <person name="Castanera R."/>
            <person name="Culley D."/>
            <person name="Daum C."/>
            <person name="Ezra D."/>
            <person name="Gonzalez J."/>
            <person name="Henrissat B."/>
            <person name="Kuo A."/>
            <person name="Liang C."/>
            <person name="Lipzen A."/>
            <person name="Lutzoni F."/>
            <person name="Magnuson J."/>
            <person name="Mondo S."/>
            <person name="Nolan M."/>
            <person name="Ohm R."/>
            <person name="Pangilinan J."/>
            <person name="Park H.-J."/>
            <person name="Ramirez L."/>
            <person name="Alfaro M."/>
            <person name="Sun H."/>
            <person name="Tritt A."/>
            <person name="Yoshinaga Y."/>
            <person name="Zwiers L.-H."/>
            <person name="Turgeon B."/>
            <person name="Goodwin S."/>
            <person name="Spatafora J."/>
            <person name="Crous P."/>
            <person name="Grigoriev I."/>
        </authorList>
    </citation>
    <scope>NUCLEOTIDE SEQUENCE</scope>
    <source>
        <strain evidence="2">CBS 133067</strain>
    </source>
</reference>
<evidence type="ECO:0000313" key="2">
    <source>
        <dbReference type="EMBL" id="KAF2092565.1"/>
    </source>
</evidence>
<gene>
    <name evidence="2" type="ORF">NA57DRAFT_82119</name>
</gene>
<dbReference type="SUPFAM" id="SSF55729">
    <property type="entry name" value="Acyl-CoA N-acyltransferases (Nat)"/>
    <property type="match status" value="1"/>
</dbReference>
<dbReference type="PANTHER" id="PTHR42791:SF1">
    <property type="entry name" value="N-ACETYLTRANSFERASE DOMAIN-CONTAINING PROTEIN"/>
    <property type="match status" value="1"/>
</dbReference>
<name>A0A9P4I4I0_9PEZI</name>
<dbReference type="InterPro" id="IPR000182">
    <property type="entry name" value="GNAT_dom"/>
</dbReference>
<dbReference type="EMBL" id="ML978144">
    <property type="protein sequence ID" value="KAF2092565.1"/>
    <property type="molecule type" value="Genomic_DNA"/>
</dbReference>
<comment type="caution">
    <text evidence="2">The sequence shown here is derived from an EMBL/GenBank/DDBJ whole genome shotgun (WGS) entry which is preliminary data.</text>
</comment>
<dbReference type="OrthoDB" id="410198at2759"/>
<dbReference type="Proteomes" id="UP000799772">
    <property type="component" value="Unassembled WGS sequence"/>
</dbReference>
<dbReference type="CDD" id="cd04301">
    <property type="entry name" value="NAT_SF"/>
    <property type="match status" value="1"/>
</dbReference>
<keyword evidence="3" id="KW-1185">Reference proteome</keyword>
<dbReference type="Gene3D" id="3.40.630.30">
    <property type="match status" value="1"/>
</dbReference>
<dbReference type="InterPro" id="IPR016181">
    <property type="entry name" value="Acyl_CoA_acyltransferase"/>
</dbReference>
<dbReference type="AlphaFoldDB" id="A0A9P4I4I0"/>
<feature type="domain" description="N-acetyltransferase" evidence="1">
    <location>
        <begin position="140"/>
        <end position="182"/>
    </location>
</feature>
<evidence type="ECO:0000313" key="3">
    <source>
        <dbReference type="Proteomes" id="UP000799772"/>
    </source>
</evidence>
<dbReference type="InterPro" id="IPR052523">
    <property type="entry name" value="Trichothecene_AcTrans"/>
</dbReference>
<protein>
    <recommendedName>
        <fullName evidence="1">N-acetyltransferase domain-containing protein</fullName>
    </recommendedName>
</protein>
<dbReference type="GO" id="GO:0016747">
    <property type="term" value="F:acyltransferase activity, transferring groups other than amino-acyl groups"/>
    <property type="evidence" value="ECO:0007669"/>
    <property type="project" value="InterPro"/>
</dbReference>
<sequence length="223" mass="25043">MRDDLLDQHLFPVRPDFTAEQQAINRREWLEDLWHRQLSNPDTYMLKAVPTSLAPRAQNDAENCEIIAFACWVYDPREANETAGENHRAASSDSKRAPGVVEDALGVAVPKGMSSTLFRSCTTQLEAIKSAALQRFQNCDVYHLTMLATHPCHLRQGIASRLFQWGIDRADAEGAVIYLEATDVGLGLYQGWGSEIIESGRVELEGGGKRVCMVRRPRESWEI</sequence>
<dbReference type="Pfam" id="PF00583">
    <property type="entry name" value="Acetyltransf_1"/>
    <property type="match status" value="1"/>
</dbReference>